<proteinExistence type="predicted"/>
<keyword evidence="5" id="KW-1185">Reference proteome</keyword>
<evidence type="ECO:0000313" key="4">
    <source>
        <dbReference type="EMBL" id="VDM42692.1"/>
    </source>
</evidence>
<dbReference type="InterPro" id="IPR051962">
    <property type="entry name" value="Cuticlin"/>
</dbReference>
<evidence type="ECO:0000313" key="6">
    <source>
        <dbReference type="WBParaSite" id="TCNE_0001137201-mRNA-1"/>
    </source>
</evidence>
<dbReference type="PANTHER" id="PTHR22907:SF34">
    <property type="entry name" value="ZP DOMAIN-CONTAINING PROTEIN"/>
    <property type="match status" value="1"/>
</dbReference>
<dbReference type="PANTHER" id="PTHR22907">
    <property type="entry name" value="GH04558P"/>
    <property type="match status" value="1"/>
</dbReference>
<gene>
    <name evidence="4" type="ORF">TCNE_LOCUS11371</name>
</gene>
<sequence>MTFAALVARQSFRAFIRKNASVLGEPTVECLKDNLRVNINTEKEFEGHVYVKGHYDEEQCRADATLTQHVNLTVPFSSCDVRRERSVGFSFPS</sequence>
<protein>
    <submittedName>
        <fullName evidence="6">ZP domain-containing protein</fullName>
    </submittedName>
</protein>
<accession>A0A183USA2</accession>
<organism evidence="5 6">
    <name type="scientific">Toxocara canis</name>
    <name type="common">Canine roundworm</name>
    <dbReference type="NCBI Taxonomy" id="6265"/>
    <lineage>
        <taxon>Eukaryota</taxon>
        <taxon>Metazoa</taxon>
        <taxon>Ecdysozoa</taxon>
        <taxon>Nematoda</taxon>
        <taxon>Chromadorea</taxon>
        <taxon>Rhabditida</taxon>
        <taxon>Spirurina</taxon>
        <taxon>Ascaridomorpha</taxon>
        <taxon>Ascaridoidea</taxon>
        <taxon>Toxocaridae</taxon>
        <taxon>Toxocara</taxon>
    </lineage>
</organism>
<reference evidence="4 5" key="2">
    <citation type="submission" date="2018-11" db="EMBL/GenBank/DDBJ databases">
        <authorList>
            <consortium name="Pathogen Informatics"/>
        </authorList>
    </citation>
    <scope>NUCLEOTIDE SEQUENCE [LARGE SCALE GENOMIC DNA]</scope>
</reference>
<dbReference type="GO" id="GO:0042302">
    <property type="term" value="F:structural constituent of cuticle"/>
    <property type="evidence" value="ECO:0007669"/>
    <property type="project" value="UniProtKB-KW"/>
</dbReference>
<evidence type="ECO:0000256" key="1">
    <source>
        <dbReference type="ARBA" id="ARBA00022460"/>
    </source>
</evidence>
<dbReference type="WBParaSite" id="TCNE_0001137201-mRNA-1">
    <property type="protein sequence ID" value="TCNE_0001137201-mRNA-1"/>
    <property type="gene ID" value="TCNE_0001137201"/>
</dbReference>
<keyword evidence="2" id="KW-0732">Signal</keyword>
<keyword evidence="1" id="KW-0193">Cuticle</keyword>
<dbReference type="InterPro" id="IPR056953">
    <property type="entry name" value="CUT_N"/>
</dbReference>
<reference evidence="6" key="1">
    <citation type="submission" date="2016-06" db="UniProtKB">
        <authorList>
            <consortium name="WormBaseParasite"/>
        </authorList>
    </citation>
    <scope>IDENTIFICATION</scope>
</reference>
<feature type="domain" description="ZP" evidence="3">
    <location>
        <begin position="29"/>
        <end position="93"/>
    </location>
</feature>
<dbReference type="Proteomes" id="UP000050794">
    <property type="component" value="Unassembled WGS sequence"/>
</dbReference>
<dbReference type="PROSITE" id="PS51034">
    <property type="entry name" value="ZP_2"/>
    <property type="match status" value="1"/>
</dbReference>
<dbReference type="Pfam" id="PF25057">
    <property type="entry name" value="CUT_N"/>
    <property type="match status" value="1"/>
</dbReference>
<evidence type="ECO:0000256" key="2">
    <source>
        <dbReference type="ARBA" id="ARBA00022729"/>
    </source>
</evidence>
<dbReference type="InterPro" id="IPR001507">
    <property type="entry name" value="ZP_dom"/>
</dbReference>
<dbReference type="EMBL" id="UYWY01020835">
    <property type="protein sequence ID" value="VDM42692.1"/>
    <property type="molecule type" value="Genomic_DNA"/>
</dbReference>
<name>A0A183USA2_TOXCA</name>
<dbReference type="AlphaFoldDB" id="A0A183USA2"/>
<evidence type="ECO:0000313" key="5">
    <source>
        <dbReference type="Proteomes" id="UP000050794"/>
    </source>
</evidence>
<evidence type="ECO:0000259" key="3">
    <source>
        <dbReference type="PROSITE" id="PS51034"/>
    </source>
</evidence>